<accession>A0A0L6VUP4</accession>
<keyword evidence="3" id="KW-1185">Reference proteome</keyword>
<evidence type="ECO:0008006" key="4">
    <source>
        <dbReference type="Google" id="ProtNLM"/>
    </source>
</evidence>
<dbReference type="Proteomes" id="UP000037035">
    <property type="component" value="Unassembled WGS sequence"/>
</dbReference>
<dbReference type="STRING" id="27349.A0A0L6VUP4"/>
<dbReference type="InterPro" id="IPR052308">
    <property type="entry name" value="PPR_domain-containing"/>
</dbReference>
<dbReference type="EMBL" id="LAVV01000344">
    <property type="protein sequence ID" value="KNZ64426.1"/>
    <property type="molecule type" value="Genomic_DNA"/>
</dbReference>
<feature type="region of interest" description="Disordered" evidence="1">
    <location>
        <begin position="613"/>
        <end position="642"/>
    </location>
</feature>
<dbReference type="PANTHER" id="PTHR47937">
    <property type="entry name" value="PLASTID TRANSCRIPTIONALLY ACTIVE CHROMOSOME 2-LIKE PROTEIN"/>
    <property type="match status" value="1"/>
</dbReference>
<dbReference type="AlphaFoldDB" id="A0A0L6VUP4"/>
<proteinExistence type="predicted"/>
<sequence>MANKLFRNGQTLLRTCLSKPKPFSTKTAIHQPSASTAATTLSAPLPHQPPRSLPHPTTSTSESFSDHEISEFYKALVSPPQPKPSPPSHSPELILKPNDLNTLLELANPADLDSQKRKHIIHNLSPIQSPNLSTLERHLQSISINILRKELPWYALLQSAAIENDVEDLKVILESLKDFGHDQALVFGHTLSLIKTNQDPQEAAKMRYALLEAGDQLGLSSSSAAHHVEVHRLLHLTTNKPTTAFQTADKYVRRLEKAGEPPGPEVYLQLFDFINHASMKRATSIDLFNRLRLLAHPNPPISIWNALLKALASGASTQPERAMDAFLDLKASGQTPTVETYNNLIRSMIRARRSAIGTFDRKTGYEKWYYSALRLLKQMIDDDGLRPNTSTFLVLLEGAKRVGDLERAKWTYGLFLAQLEQEKHNPLRNAQEATWMHVSAATSLFQTYASFSPANKYLPPQQKKNNRSQSLAHQTSLNDPHFFKKIPQTTPEILAEVELILAQFVNLKSPQSYIRTRHRADQRQLSMLMSSYLSVYSSHSTIEDLYAKYKMYTHPISDFNEEGFRVVRISWTYLIILERCEFLRSAQKAGQVAREVFPEWHANQPALSEFEPKARKEEDFEESSGSSLITARSRTPSSSESTNNDILNLPYLAFQHVEILHHKLKLIEDHGAINRLKTIVKKYENARKSAYDLNELHRINRMQKGY</sequence>
<dbReference type="VEuPathDB" id="FungiDB:VP01_1030g10"/>
<organism evidence="2 3">
    <name type="scientific">Puccinia sorghi</name>
    <dbReference type="NCBI Taxonomy" id="27349"/>
    <lineage>
        <taxon>Eukaryota</taxon>
        <taxon>Fungi</taxon>
        <taxon>Dikarya</taxon>
        <taxon>Basidiomycota</taxon>
        <taxon>Pucciniomycotina</taxon>
        <taxon>Pucciniomycetes</taxon>
        <taxon>Pucciniales</taxon>
        <taxon>Pucciniaceae</taxon>
        <taxon>Puccinia</taxon>
    </lineage>
</organism>
<gene>
    <name evidence="2" type="ORF">VP01_1030g10</name>
</gene>
<dbReference type="InterPro" id="IPR011990">
    <property type="entry name" value="TPR-like_helical_dom_sf"/>
</dbReference>
<name>A0A0L6VUP4_9BASI</name>
<evidence type="ECO:0000313" key="2">
    <source>
        <dbReference type="EMBL" id="KNZ64426.1"/>
    </source>
</evidence>
<feature type="compositionally biased region" description="Polar residues" evidence="1">
    <location>
        <begin position="623"/>
        <end position="642"/>
    </location>
</feature>
<evidence type="ECO:0000256" key="1">
    <source>
        <dbReference type="SAM" id="MobiDB-lite"/>
    </source>
</evidence>
<evidence type="ECO:0000313" key="3">
    <source>
        <dbReference type="Proteomes" id="UP000037035"/>
    </source>
</evidence>
<feature type="compositionally biased region" description="Low complexity" evidence="1">
    <location>
        <begin position="32"/>
        <end position="45"/>
    </location>
</feature>
<comment type="caution">
    <text evidence="2">The sequence shown here is derived from an EMBL/GenBank/DDBJ whole genome shotgun (WGS) entry which is preliminary data.</text>
</comment>
<dbReference type="OrthoDB" id="5588846at2759"/>
<protein>
    <recommendedName>
        <fullName evidence="4">Pentacotripeptide-repeat region of PRORP domain-containing protein</fullName>
    </recommendedName>
</protein>
<dbReference type="PANTHER" id="PTHR47937:SF8">
    <property type="entry name" value="PENTATRICOPEPTIDE REPEAT DOMAIN CONTAINING PROTEIN-RELATED"/>
    <property type="match status" value="1"/>
</dbReference>
<dbReference type="Gene3D" id="1.25.40.10">
    <property type="entry name" value="Tetratricopeptide repeat domain"/>
    <property type="match status" value="1"/>
</dbReference>
<feature type="region of interest" description="Disordered" evidence="1">
    <location>
        <begin position="22"/>
        <end position="64"/>
    </location>
</feature>
<reference evidence="2 3" key="1">
    <citation type="submission" date="2015-08" db="EMBL/GenBank/DDBJ databases">
        <title>Next Generation Sequencing and Analysis of the Genome of Puccinia sorghi L Schw, the Causal Agent of Maize Common Rust.</title>
        <authorList>
            <person name="Rochi L."/>
            <person name="Burguener G."/>
            <person name="Darino M."/>
            <person name="Turjanski A."/>
            <person name="Kreff E."/>
            <person name="Dieguez M.J."/>
            <person name="Sacco F."/>
        </authorList>
    </citation>
    <scope>NUCLEOTIDE SEQUENCE [LARGE SCALE GENOMIC DNA]</scope>
    <source>
        <strain evidence="2 3">RO10H11247</strain>
    </source>
</reference>